<protein>
    <submittedName>
        <fullName evidence="6">Flavin reductase family protein</fullName>
    </submittedName>
</protein>
<evidence type="ECO:0000256" key="4">
    <source>
        <dbReference type="SAM" id="MobiDB-lite"/>
    </source>
</evidence>
<dbReference type="GO" id="GO:0010181">
    <property type="term" value="F:FMN binding"/>
    <property type="evidence" value="ECO:0007669"/>
    <property type="project" value="InterPro"/>
</dbReference>
<evidence type="ECO:0000256" key="1">
    <source>
        <dbReference type="ARBA" id="ARBA00001917"/>
    </source>
</evidence>
<gene>
    <name evidence="6" type="ORF">C5Q96_05665</name>
</gene>
<dbReference type="InterPro" id="IPR002563">
    <property type="entry name" value="Flavin_Rdtase-like_dom"/>
</dbReference>
<dbReference type="SMART" id="SM00903">
    <property type="entry name" value="Flavin_Reduct"/>
    <property type="match status" value="1"/>
</dbReference>
<keyword evidence="7" id="KW-1185">Reference proteome</keyword>
<dbReference type="PANTHER" id="PTHR43567">
    <property type="entry name" value="FLAVOREDOXIN-RELATED-RELATED"/>
    <property type="match status" value="1"/>
</dbReference>
<sequence length="236" mass="26394">MSNNEKIKIKPGTLLYPLPAVMVTAGNVEKNNIITIAWTGIINSDPAILYISVRKSRYSYAMISENGEFVINLTTEKLARATDFAGVRSGRNIDKAGELGLTLIPGVTNDTPMIAESPINLECKVLEVREYPTHDMFIAEVVDAHISAEFVDENGSYDFGRMNLIAFNHGGYYGLDDQDMGRFGFSVMKEKTKRRKEKEARGIRRQQSRSRRGSSKKHNNAIKATSDINKRKTISD</sequence>
<proteinExistence type="inferred from homology"/>
<dbReference type="AlphaFoldDB" id="A0A2S0L504"/>
<dbReference type="Proteomes" id="UP000237883">
    <property type="component" value="Chromosome"/>
</dbReference>
<evidence type="ECO:0000313" key="6">
    <source>
        <dbReference type="EMBL" id="AVM48361.1"/>
    </source>
</evidence>
<dbReference type="Gene3D" id="2.30.110.10">
    <property type="entry name" value="Electron Transport, Fmn-binding Protein, Chain A"/>
    <property type="match status" value="1"/>
</dbReference>
<comment type="cofactor">
    <cofactor evidence="1">
        <name>FMN</name>
        <dbReference type="ChEBI" id="CHEBI:58210"/>
    </cofactor>
</comment>
<dbReference type="GO" id="GO:0016646">
    <property type="term" value="F:oxidoreductase activity, acting on the CH-NH group of donors, NAD or NADP as acceptor"/>
    <property type="evidence" value="ECO:0007669"/>
    <property type="project" value="UniProtKB-ARBA"/>
</dbReference>
<dbReference type="GeneID" id="78391748"/>
<dbReference type="RefSeq" id="WP_106057434.1">
    <property type="nucleotide sequence ID" value="NZ_CP027228.1"/>
</dbReference>
<dbReference type="InterPro" id="IPR012349">
    <property type="entry name" value="Split_barrel_FMN-bd"/>
</dbReference>
<dbReference type="KEGG" id="mdv:C5Q96_05665"/>
<keyword evidence="2" id="KW-0285">Flavoprotein</keyword>
<dbReference type="Pfam" id="PF01613">
    <property type="entry name" value="Flavin_Reduct"/>
    <property type="match status" value="1"/>
</dbReference>
<comment type="similarity">
    <text evidence="3">Belongs to the flavoredoxin family.</text>
</comment>
<accession>A0A2S0L504</accession>
<evidence type="ECO:0000256" key="2">
    <source>
        <dbReference type="ARBA" id="ARBA00022630"/>
    </source>
</evidence>
<evidence type="ECO:0000259" key="5">
    <source>
        <dbReference type="SMART" id="SM00903"/>
    </source>
</evidence>
<feature type="region of interest" description="Disordered" evidence="4">
    <location>
        <begin position="191"/>
        <end position="236"/>
    </location>
</feature>
<reference evidence="7" key="1">
    <citation type="submission" date="2018-02" db="EMBL/GenBank/DDBJ databases">
        <authorList>
            <person name="Holder M.E."/>
            <person name="Ajami N.J."/>
            <person name="Petrosino J.F."/>
        </authorList>
    </citation>
    <scope>NUCLEOTIDE SEQUENCE [LARGE SCALE GENOMIC DNA]</scope>
    <source>
        <strain evidence="7">CCUG 47132</strain>
    </source>
</reference>
<dbReference type="InterPro" id="IPR052174">
    <property type="entry name" value="Flavoredoxin"/>
</dbReference>
<dbReference type="OrthoDB" id="9794638at2"/>
<evidence type="ECO:0000313" key="7">
    <source>
        <dbReference type="Proteomes" id="UP000237883"/>
    </source>
</evidence>
<organism evidence="6 7">
    <name type="scientific">Mogibacterium diversum</name>
    <dbReference type="NCBI Taxonomy" id="114527"/>
    <lineage>
        <taxon>Bacteria</taxon>
        <taxon>Bacillati</taxon>
        <taxon>Bacillota</taxon>
        <taxon>Clostridia</taxon>
        <taxon>Peptostreptococcales</taxon>
        <taxon>Anaerovoracaceae</taxon>
        <taxon>Mogibacterium</taxon>
    </lineage>
</organism>
<evidence type="ECO:0000256" key="3">
    <source>
        <dbReference type="ARBA" id="ARBA00038054"/>
    </source>
</evidence>
<name>A0A2S0L504_9FIRM</name>
<dbReference type="PANTHER" id="PTHR43567:SF1">
    <property type="entry name" value="FLAVOREDOXIN"/>
    <property type="match status" value="1"/>
</dbReference>
<feature type="compositionally biased region" description="Basic residues" evidence="4">
    <location>
        <begin position="203"/>
        <end position="220"/>
    </location>
</feature>
<dbReference type="SUPFAM" id="SSF50475">
    <property type="entry name" value="FMN-binding split barrel"/>
    <property type="match status" value="1"/>
</dbReference>
<feature type="domain" description="Flavin reductase like" evidence="5">
    <location>
        <begin position="13"/>
        <end position="159"/>
    </location>
</feature>
<dbReference type="EMBL" id="CP027228">
    <property type="protein sequence ID" value="AVM48361.1"/>
    <property type="molecule type" value="Genomic_DNA"/>
</dbReference>